<evidence type="ECO:0000256" key="3">
    <source>
        <dbReference type="ARBA" id="ARBA00022801"/>
    </source>
</evidence>
<dbReference type="SUPFAM" id="SSF52743">
    <property type="entry name" value="Subtilisin-like"/>
    <property type="match status" value="1"/>
</dbReference>
<dbReference type="InterPro" id="IPR000209">
    <property type="entry name" value="Peptidase_S8/S53_dom"/>
</dbReference>
<dbReference type="Pfam" id="PF01483">
    <property type="entry name" value="P_proprotein"/>
    <property type="match status" value="1"/>
</dbReference>
<dbReference type="SUPFAM" id="SSF54897">
    <property type="entry name" value="Protease propeptides/inhibitors"/>
    <property type="match status" value="1"/>
</dbReference>
<keyword evidence="11" id="KW-1185">Reference proteome</keyword>
<dbReference type="OrthoDB" id="9766923at2"/>
<feature type="active site" description="Charge relay system" evidence="5 6">
    <location>
        <position position="349"/>
    </location>
</feature>
<dbReference type="AlphaFoldDB" id="A0A4Q7KNC7"/>
<sequence length="524" mass="53142">MGVFSRGTARRIAGLTFAAATTLAVSVSLASPAAAAQGEIRGAGSATAIKDSYIVVLKDVAASRPTTETLVSGLARRFGGQIKHTYSSALRGYAATMNEADAKRLAADPSVAYVEQDQVVHASDDQPNPPSWGQDRVDQRALPLNQNYSYSTTAANVNAYVIDTGILVSHNDFGGRAKHGRDTVDNDNDSTDCNGHGTHVAGTIGGTAHGLAKAVTLTAVRVLNCSGSGSYAGVIAGIDWVTQNAVKPAVANMSLGGPASASVDDAVKRSIASGVTYALAAGNDNGANACNTSPARTPEAITVGSTTNTDARSSFSNIGTCLDIFAPGSNITSAWIGSNTATRAISGTSMATPHVAGGAALYLAANPSATPQQVRDALVNNGTKNVVTNPGSGSPNVLLYTGSGGTTPGPCAASSNGTDVAIPDAGAAVTSSINLTCAGKGAAQSAVEVHIKHSYRGDLVIDLVSPSGAVRNLKQANGSDSADNVDATYTVDLSGENATGAWHLRVRDVYSFDTGNIDTWTLDL</sequence>
<dbReference type="Proteomes" id="UP000294257">
    <property type="component" value="Unassembled WGS sequence"/>
</dbReference>
<dbReference type="InterPro" id="IPR022398">
    <property type="entry name" value="Peptidase_S8_His-AS"/>
</dbReference>
<name>A0A4Q7KNC7_9PSEU</name>
<feature type="domain" description="P/Homo B" evidence="9">
    <location>
        <begin position="406"/>
        <end position="524"/>
    </location>
</feature>
<gene>
    <name evidence="10" type="ORF">EV193_106379</name>
</gene>
<dbReference type="EMBL" id="SGWQ01000006">
    <property type="protein sequence ID" value="RZS37141.1"/>
    <property type="molecule type" value="Genomic_DNA"/>
</dbReference>
<protein>
    <submittedName>
        <fullName evidence="10">Peptidase inhibitor I9</fullName>
    </submittedName>
</protein>
<dbReference type="InterPro" id="IPR036852">
    <property type="entry name" value="Peptidase_S8/S53_dom_sf"/>
</dbReference>
<comment type="similarity">
    <text evidence="1 6 7">Belongs to the peptidase S8 family.</text>
</comment>
<feature type="chain" id="PRO_5020541372" evidence="8">
    <location>
        <begin position="36"/>
        <end position="524"/>
    </location>
</feature>
<dbReference type="InterPro" id="IPR002884">
    <property type="entry name" value="P_dom"/>
</dbReference>
<evidence type="ECO:0000256" key="4">
    <source>
        <dbReference type="ARBA" id="ARBA00022825"/>
    </source>
</evidence>
<dbReference type="PROSITE" id="PS51892">
    <property type="entry name" value="SUBTILASE"/>
    <property type="match status" value="1"/>
</dbReference>
<dbReference type="InterPro" id="IPR023828">
    <property type="entry name" value="Peptidase_S8_Ser-AS"/>
</dbReference>
<dbReference type="InterPro" id="IPR015500">
    <property type="entry name" value="Peptidase_S8_subtilisin-rel"/>
</dbReference>
<feature type="active site" description="Charge relay system" evidence="5 6">
    <location>
        <position position="163"/>
    </location>
</feature>
<dbReference type="PROSITE" id="PS00136">
    <property type="entry name" value="SUBTILASE_ASP"/>
    <property type="match status" value="1"/>
</dbReference>
<dbReference type="PROSITE" id="PS00137">
    <property type="entry name" value="SUBTILASE_HIS"/>
    <property type="match status" value="1"/>
</dbReference>
<dbReference type="PANTHER" id="PTHR43806:SF11">
    <property type="entry name" value="CEREVISIN-RELATED"/>
    <property type="match status" value="1"/>
</dbReference>
<evidence type="ECO:0000256" key="8">
    <source>
        <dbReference type="SAM" id="SignalP"/>
    </source>
</evidence>
<feature type="signal peptide" evidence="8">
    <location>
        <begin position="1"/>
        <end position="35"/>
    </location>
</feature>
<dbReference type="InterPro" id="IPR008979">
    <property type="entry name" value="Galactose-bd-like_sf"/>
</dbReference>
<evidence type="ECO:0000256" key="5">
    <source>
        <dbReference type="PIRSR" id="PIRSR615500-1"/>
    </source>
</evidence>
<dbReference type="CDD" id="cd04077">
    <property type="entry name" value="Peptidases_S8_PCSK9_ProteinaseK_like"/>
    <property type="match status" value="1"/>
</dbReference>
<reference evidence="10 11" key="1">
    <citation type="submission" date="2019-02" db="EMBL/GenBank/DDBJ databases">
        <title>Genomic Encyclopedia of Type Strains, Phase IV (KMG-IV): sequencing the most valuable type-strain genomes for metagenomic binning, comparative biology and taxonomic classification.</title>
        <authorList>
            <person name="Goeker M."/>
        </authorList>
    </citation>
    <scope>NUCLEOTIDE SEQUENCE [LARGE SCALE GENOMIC DNA]</scope>
    <source>
        <strain evidence="10 11">DSM 101727</strain>
    </source>
</reference>
<dbReference type="GO" id="GO:0005615">
    <property type="term" value="C:extracellular space"/>
    <property type="evidence" value="ECO:0007669"/>
    <property type="project" value="TreeGrafter"/>
</dbReference>
<dbReference type="GO" id="GO:0006508">
    <property type="term" value="P:proteolysis"/>
    <property type="evidence" value="ECO:0007669"/>
    <property type="project" value="UniProtKB-KW"/>
</dbReference>
<dbReference type="InterPro" id="IPR034193">
    <property type="entry name" value="PCSK9_ProteinaseK-like"/>
</dbReference>
<dbReference type="GO" id="GO:0004252">
    <property type="term" value="F:serine-type endopeptidase activity"/>
    <property type="evidence" value="ECO:0007669"/>
    <property type="project" value="UniProtKB-UniRule"/>
</dbReference>
<dbReference type="SUPFAM" id="SSF49785">
    <property type="entry name" value="Galactose-binding domain-like"/>
    <property type="match status" value="1"/>
</dbReference>
<evidence type="ECO:0000259" key="9">
    <source>
        <dbReference type="PROSITE" id="PS51829"/>
    </source>
</evidence>
<proteinExistence type="inferred from homology"/>
<dbReference type="Gene3D" id="2.60.120.260">
    <property type="entry name" value="Galactose-binding domain-like"/>
    <property type="match status" value="1"/>
</dbReference>
<evidence type="ECO:0000313" key="11">
    <source>
        <dbReference type="Proteomes" id="UP000294257"/>
    </source>
</evidence>
<dbReference type="FunFam" id="3.40.50.200:FF:000014">
    <property type="entry name" value="Proteinase K"/>
    <property type="match status" value="1"/>
</dbReference>
<dbReference type="PROSITE" id="PS00138">
    <property type="entry name" value="SUBTILASE_SER"/>
    <property type="match status" value="1"/>
</dbReference>
<dbReference type="PANTHER" id="PTHR43806">
    <property type="entry name" value="PEPTIDASE S8"/>
    <property type="match status" value="1"/>
</dbReference>
<dbReference type="PROSITE" id="PS51829">
    <property type="entry name" value="P_HOMO_B"/>
    <property type="match status" value="1"/>
</dbReference>
<comment type="caution">
    <text evidence="10">The sequence shown here is derived from an EMBL/GenBank/DDBJ whole genome shotgun (WGS) entry which is preliminary data.</text>
</comment>
<dbReference type="InterPro" id="IPR023827">
    <property type="entry name" value="Peptidase_S8_Asp-AS"/>
</dbReference>
<accession>A0A4Q7KNC7</accession>
<evidence type="ECO:0000256" key="2">
    <source>
        <dbReference type="ARBA" id="ARBA00022670"/>
    </source>
</evidence>
<dbReference type="Gene3D" id="3.30.70.80">
    <property type="entry name" value="Peptidase S8 propeptide/proteinase inhibitor I9"/>
    <property type="match status" value="1"/>
</dbReference>
<organism evidence="10 11">
    <name type="scientific">Herbihabitans rhizosphaerae</name>
    <dbReference type="NCBI Taxonomy" id="1872711"/>
    <lineage>
        <taxon>Bacteria</taxon>
        <taxon>Bacillati</taxon>
        <taxon>Actinomycetota</taxon>
        <taxon>Actinomycetes</taxon>
        <taxon>Pseudonocardiales</taxon>
        <taxon>Pseudonocardiaceae</taxon>
        <taxon>Herbihabitans</taxon>
    </lineage>
</organism>
<dbReference type="InterPro" id="IPR037045">
    <property type="entry name" value="S8pro/Inhibitor_I9_sf"/>
</dbReference>
<dbReference type="Pfam" id="PF00082">
    <property type="entry name" value="Peptidase_S8"/>
    <property type="match status" value="1"/>
</dbReference>
<dbReference type="RefSeq" id="WP_130345723.1">
    <property type="nucleotide sequence ID" value="NZ_SGWQ01000006.1"/>
</dbReference>
<dbReference type="InterPro" id="IPR010259">
    <property type="entry name" value="S8pro/Inhibitor_I9"/>
</dbReference>
<evidence type="ECO:0000256" key="1">
    <source>
        <dbReference type="ARBA" id="ARBA00011073"/>
    </source>
</evidence>
<dbReference type="Pfam" id="PF05922">
    <property type="entry name" value="Inhibitor_I9"/>
    <property type="match status" value="1"/>
</dbReference>
<dbReference type="InterPro" id="IPR050131">
    <property type="entry name" value="Peptidase_S8_subtilisin-like"/>
</dbReference>
<feature type="active site" description="Charge relay system" evidence="5 6">
    <location>
        <position position="196"/>
    </location>
</feature>
<keyword evidence="8" id="KW-0732">Signal</keyword>
<evidence type="ECO:0000313" key="10">
    <source>
        <dbReference type="EMBL" id="RZS37141.1"/>
    </source>
</evidence>
<keyword evidence="4 6" id="KW-0720">Serine protease</keyword>
<dbReference type="PRINTS" id="PR00723">
    <property type="entry name" value="SUBTILISIN"/>
</dbReference>
<evidence type="ECO:0000256" key="7">
    <source>
        <dbReference type="RuleBase" id="RU003355"/>
    </source>
</evidence>
<keyword evidence="3 6" id="KW-0378">Hydrolase</keyword>
<dbReference type="Gene3D" id="3.40.50.200">
    <property type="entry name" value="Peptidase S8/S53 domain"/>
    <property type="match status" value="1"/>
</dbReference>
<evidence type="ECO:0000256" key="6">
    <source>
        <dbReference type="PROSITE-ProRule" id="PRU01240"/>
    </source>
</evidence>
<keyword evidence="2 6" id="KW-0645">Protease</keyword>